<evidence type="ECO:0000313" key="1">
    <source>
        <dbReference type="EMBL" id="QDT41877.1"/>
    </source>
</evidence>
<keyword evidence="1" id="KW-0808">Transferase</keyword>
<dbReference type="GO" id="GO:0016740">
    <property type="term" value="F:transferase activity"/>
    <property type="evidence" value="ECO:0007669"/>
    <property type="project" value="UniProtKB-KW"/>
</dbReference>
<dbReference type="EMBL" id="CP036269">
    <property type="protein sequence ID" value="QDT41877.1"/>
    <property type="molecule type" value="Genomic_DNA"/>
</dbReference>
<dbReference type="Gene3D" id="1.50.10.20">
    <property type="match status" value="2"/>
</dbReference>
<proteinExistence type="predicted"/>
<dbReference type="KEGG" id="gaz:Pan241w_19450"/>
<protein>
    <submittedName>
        <fullName evidence="1">Prenyltransferase and squalene oxidase repeat protein</fullName>
    </submittedName>
</protein>
<dbReference type="AlphaFoldDB" id="A0A517RDC0"/>
<name>A0A517RDC0_9PLAN</name>
<dbReference type="Proteomes" id="UP000317171">
    <property type="component" value="Chromosome"/>
</dbReference>
<organism evidence="1 2">
    <name type="scientific">Gimesia alba</name>
    <dbReference type="NCBI Taxonomy" id="2527973"/>
    <lineage>
        <taxon>Bacteria</taxon>
        <taxon>Pseudomonadati</taxon>
        <taxon>Planctomycetota</taxon>
        <taxon>Planctomycetia</taxon>
        <taxon>Planctomycetales</taxon>
        <taxon>Planctomycetaceae</taxon>
        <taxon>Gimesia</taxon>
    </lineage>
</organism>
<dbReference type="RefSeq" id="WP_145214175.1">
    <property type="nucleotide sequence ID" value="NZ_CP036269.1"/>
</dbReference>
<sequence>MPHHEPSEISDSESKYSRRFALGAAFWSGLAAVRGWCGAKPVEAAVSHPEHVTPQTRAAIERGLRWLASRQVTDGGFGRRGSYARNVGVCALAGTAFLSHRGMTGRYRPSIQACIRYLTSRAQNDGLIVEADIKTHAPLYGHGFATLFLGQVFGESFDPQVRHVLKAATQLILNLQDEQGAWCYTSDPEDADVSITTCQMLALFSARQAGIGVPRSAIDHSVAFLRRAQNPDGGFRYRLSDPPESLFPRSAAAVVALTCAGLQDEEVVQRGRDYLRQPHPPLELSPGQLAEYHFYGRFYATHAAWQAGKSEWDRWYPTVRDELLAQQSPEGAWHDANIGDEYATAMALIVLQFPYRNVPLLAMR</sequence>
<gene>
    <name evidence="1" type="ORF">Pan241w_19450</name>
</gene>
<reference evidence="1 2" key="1">
    <citation type="submission" date="2019-02" db="EMBL/GenBank/DDBJ databases">
        <title>Deep-cultivation of Planctomycetes and their phenomic and genomic characterization uncovers novel biology.</title>
        <authorList>
            <person name="Wiegand S."/>
            <person name="Jogler M."/>
            <person name="Boedeker C."/>
            <person name="Pinto D."/>
            <person name="Vollmers J."/>
            <person name="Rivas-Marin E."/>
            <person name="Kohn T."/>
            <person name="Peeters S.H."/>
            <person name="Heuer A."/>
            <person name="Rast P."/>
            <person name="Oberbeckmann S."/>
            <person name="Bunk B."/>
            <person name="Jeske O."/>
            <person name="Meyerdierks A."/>
            <person name="Storesund J.E."/>
            <person name="Kallscheuer N."/>
            <person name="Luecker S."/>
            <person name="Lage O.M."/>
            <person name="Pohl T."/>
            <person name="Merkel B.J."/>
            <person name="Hornburger P."/>
            <person name="Mueller R.-W."/>
            <person name="Bruemmer F."/>
            <person name="Labrenz M."/>
            <person name="Spormann A.M."/>
            <person name="Op den Camp H."/>
            <person name="Overmann J."/>
            <person name="Amann R."/>
            <person name="Jetten M.S.M."/>
            <person name="Mascher T."/>
            <person name="Medema M.H."/>
            <person name="Devos D.P."/>
            <person name="Kaster A.-K."/>
            <person name="Ovreas L."/>
            <person name="Rohde M."/>
            <person name="Galperin M.Y."/>
            <person name="Jogler C."/>
        </authorList>
    </citation>
    <scope>NUCLEOTIDE SEQUENCE [LARGE SCALE GENOMIC DNA]</scope>
    <source>
        <strain evidence="1 2">Pan241w</strain>
    </source>
</reference>
<dbReference type="OrthoDB" id="265313at2"/>
<keyword evidence="2" id="KW-1185">Reference proteome</keyword>
<dbReference type="SUPFAM" id="SSF48239">
    <property type="entry name" value="Terpenoid cyclases/Protein prenyltransferases"/>
    <property type="match status" value="1"/>
</dbReference>
<accession>A0A517RDC0</accession>
<dbReference type="InterPro" id="IPR008930">
    <property type="entry name" value="Terpenoid_cyclase/PrenylTrfase"/>
</dbReference>
<evidence type="ECO:0000313" key="2">
    <source>
        <dbReference type="Proteomes" id="UP000317171"/>
    </source>
</evidence>
<dbReference type="CDD" id="cd00688">
    <property type="entry name" value="ISOPREN_C2_like"/>
    <property type="match status" value="1"/>
</dbReference>